<dbReference type="OrthoDB" id="9770040at2"/>
<dbReference type="AlphaFoldDB" id="A0A0B5DY27"/>
<feature type="transmembrane region" description="Helical" evidence="1">
    <location>
        <begin position="308"/>
        <end position="326"/>
    </location>
</feature>
<feature type="transmembrane region" description="Helical" evidence="1">
    <location>
        <begin position="247"/>
        <end position="264"/>
    </location>
</feature>
<dbReference type="InterPro" id="IPR010266">
    <property type="entry name" value="NnrS"/>
</dbReference>
<accession>A0A0B5DY27</accession>
<feature type="transmembrane region" description="Helical" evidence="1">
    <location>
        <begin position="116"/>
        <end position="137"/>
    </location>
</feature>
<organism evidence="2 3">
    <name type="scientific">Celeribacter indicus</name>
    <dbReference type="NCBI Taxonomy" id="1208324"/>
    <lineage>
        <taxon>Bacteria</taxon>
        <taxon>Pseudomonadati</taxon>
        <taxon>Pseudomonadota</taxon>
        <taxon>Alphaproteobacteria</taxon>
        <taxon>Rhodobacterales</taxon>
        <taxon>Roseobacteraceae</taxon>
        <taxon>Celeribacter</taxon>
    </lineage>
</organism>
<reference evidence="2 3" key="1">
    <citation type="journal article" date="2014" name="Int. J. Syst. Evol. Microbiol.">
        <title>Celeribacter indicus sp. nov., a polycyclic aromatic hydrocarbon-degrading bacterium from deep-sea sediment and reclassification of Huaishuia halophila as Celeribacter halophilus comb. nov.</title>
        <authorList>
            <person name="Lai Q."/>
            <person name="Cao J."/>
            <person name="Yuan J."/>
            <person name="Li F."/>
            <person name="Shao Z."/>
        </authorList>
    </citation>
    <scope>NUCLEOTIDE SEQUENCE [LARGE SCALE GENOMIC DNA]</scope>
    <source>
        <strain evidence="2">P73</strain>
    </source>
</reference>
<evidence type="ECO:0000256" key="1">
    <source>
        <dbReference type="SAM" id="Phobius"/>
    </source>
</evidence>
<dbReference type="EMBL" id="CP004393">
    <property type="protein sequence ID" value="AJE45626.1"/>
    <property type="molecule type" value="Genomic_DNA"/>
</dbReference>
<feature type="transmembrane region" description="Helical" evidence="1">
    <location>
        <begin position="224"/>
        <end position="241"/>
    </location>
</feature>
<sequence>MPALTSAERMRRWQGPAILSFGFRPFFLFGALWAGVAMLLWIPALSGALDLPSRLDPVSWHAHAFLFGYLGAVVAGFLLTAVPNWTGRLPVTGGALAALFALWAAGRFGILFSGLVPFGTVVALDLAFPLVLGALILREIAAGKNWHNLPVLGLLATFALADLLFLLEAARGGVPADGAGMRLGLAAVLMMIAMIGGRIIPSFTRNWLAKTQDPARPAPPMQRFDKAVLLSTLPALALWVVRSDAPLTALALIAIGVLHLLRLARWKGPHTRSEPLLAVLHVAYLFLPLGAFAVAAAILAPAVIQPTAALHLWTAGAAGGMTLAVMTRASLGHTGRPLTASRMTSAIYLAILLATLLRVAAGIVPLMLLTHLSGGFWCLAFLGFAASYGPMLCTPRRARAERA</sequence>
<feature type="transmembrane region" description="Helical" evidence="1">
    <location>
        <begin position="62"/>
        <end position="82"/>
    </location>
</feature>
<feature type="transmembrane region" description="Helical" evidence="1">
    <location>
        <begin position="149"/>
        <end position="167"/>
    </location>
</feature>
<dbReference type="Proteomes" id="UP000031521">
    <property type="component" value="Chromosome"/>
</dbReference>
<evidence type="ECO:0000313" key="3">
    <source>
        <dbReference type="Proteomes" id="UP000031521"/>
    </source>
</evidence>
<protein>
    <submittedName>
        <fullName evidence="2">Protein NnrS</fullName>
    </submittedName>
</protein>
<feature type="transmembrane region" description="Helical" evidence="1">
    <location>
        <begin position="374"/>
        <end position="393"/>
    </location>
</feature>
<feature type="transmembrane region" description="Helical" evidence="1">
    <location>
        <begin position="89"/>
        <end position="110"/>
    </location>
</feature>
<keyword evidence="1" id="KW-0812">Transmembrane</keyword>
<evidence type="ECO:0000313" key="2">
    <source>
        <dbReference type="EMBL" id="AJE45626.1"/>
    </source>
</evidence>
<gene>
    <name evidence="2" type="ORF">P73_0911</name>
</gene>
<name>A0A0B5DY27_9RHOB</name>
<keyword evidence="1" id="KW-0472">Membrane</keyword>
<feature type="transmembrane region" description="Helical" evidence="1">
    <location>
        <begin position="347"/>
        <end position="368"/>
    </location>
</feature>
<dbReference type="HOGENOM" id="CLU_041785_2_0_5"/>
<dbReference type="RefSeq" id="WP_043868668.1">
    <property type="nucleotide sequence ID" value="NZ_CP004393.1"/>
</dbReference>
<keyword evidence="1" id="KW-1133">Transmembrane helix</keyword>
<feature type="transmembrane region" description="Helical" evidence="1">
    <location>
        <begin position="179"/>
        <end position="203"/>
    </location>
</feature>
<feature type="transmembrane region" description="Helical" evidence="1">
    <location>
        <begin position="276"/>
        <end position="302"/>
    </location>
</feature>
<dbReference type="KEGG" id="cid:P73_0911"/>
<keyword evidence="3" id="KW-1185">Reference proteome</keyword>
<proteinExistence type="predicted"/>
<feature type="transmembrane region" description="Helical" evidence="1">
    <location>
        <begin position="21"/>
        <end position="42"/>
    </location>
</feature>
<dbReference type="STRING" id="1208324.P73_0911"/>
<dbReference type="Pfam" id="PF05940">
    <property type="entry name" value="NnrS"/>
    <property type="match status" value="1"/>
</dbReference>